<organism evidence="7 8">
    <name type="scientific">Salinibacterium xinjiangense</name>
    <dbReference type="NCBI Taxonomy" id="386302"/>
    <lineage>
        <taxon>Bacteria</taxon>
        <taxon>Bacillati</taxon>
        <taxon>Actinomycetota</taxon>
        <taxon>Actinomycetes</taxon>
        <taxon>Micrococcales</taxon>
        <taxon>Microbacteriaceae</taxon>
        <taxon>Salinibacterium</taxon>
    </lineage>
</organism>
<evidence type="ECO:0000313" key="8">
    <source>
        <dbReference type="Proteomes" id="UP000219440"/>
    </source>
</evidence>
<evidence type="ECO:0000313" key="7">
    <source>
        <dbReference type="EMBL" id="SOE70238.1"/>
    </source>
</evidence>
<dbReference type="InterPro" id="IPR002933">
    <property type="entry name" value="Peptidase_M20"/>
</dbReference>
<evidence type="ECO:0000256" key="1">
    <source>
        <dbReference type="ARBA" id="ARBA00006247"/>
    </source>
</evidence>
<dbReference type="Gene3D" id="3.30.70.360">
    <property type="match status" value="1"/>
</dbReference>
<dbReference type="GO" id="GO:0046872">
    <property type="term" value="F:metal ion binding"/>
    <property type="evidence" value="ECO:0007669"/>
    <property type="project" value="UniProtKB-KW"/>
</dbReference>
<evidence type="ECO:0000256" key="5">
    <source>
        <dbReference type="ARBA" id="ARBA00022833"/>
    </source>
</evidence>
<dbReference type="GO" id="GO:0004180">
    <property type="term" value="F:carboxypeptidase activity"/>
    <property type="evidence" value="ECO:0007669"/>
    <property type="project" value="UniProtKB-KW"/>
</dbReference>
<gene>
    <name evidence="7" type="ORF">SAMN06296378_2177</name>
</gene>
<evidence type="ECO:0000259" key="6">
    <source>
        <dbReference type="Pfam" id="PF07687"/>
    </source>
</evidence>
<dbReference type="PANTHER" id="PTHR45962:SF1">
    <property type="entry name" value="N-FATTY-ACYL-AMINO ACID SYNTHASE_HYDROLASE PM20D1"/>
    <property type="match status" value="1"/>
</dbReference>
<protein>
    <submittedName>
        <fullName evidence="7">Carboxypeptidase PM20D1</fullName>
    </submittedName>
</protein>
<keyword evidence="5" id="KW-0862">Zinc</keyword>
<keyword evidence="8" id="KW-1185">Reference proteome</keyword>
<evidence type="ECO:0000256" key="4">
    <source>
        <dbReference type="ARBA" id="ARBA00022801"/>
    </source>
</evidence>
<dbReference type="Pfam" id="PF01546">
    <property type="entry name" value="Peptidase_M20"/>
    <property type="match status" value="1"/>
</dbReference>
<dbReference type="InterPro" id="IPR047177">
    <property type="entry name" value="Pept_M20A"/>
</dbReference>
<feature type="domain" description="Peptidase M20 dimerisation" evidence="6">
    <location>
        <begin position="197"/>
        <end position="340"/>
    </location>
</feature>
<sequence length="443" mass="48352">MPHEAAIARFQALLRIPTISRIDESQVQWEHFDSFLTQLQELFPLVHRKLDREIVAGYSLVFRWPGRSSTEPSVLMGHYDVVAATDSGWKHPPFAAELSGKGDDQLIWGRGTIDDKGAVVAILEAIEAQIEAGLQPAQDIYLCFGHDEESNGAGAKAVAELLESRGIRPALVLDEGGAIVEGAFPGVSRPVAVVGVTEKGSTTLRLIIDQQGGHASTPPRLSATARLAKAIVRLNRRQFPASINPVTVDMFRTLGVHSTGFMGFLFRNIRLTKLILLPIFGRQGDESNAMIRTTQAVTMLDAGQAVNALAERATATVNVRIAIGSTVDDAVRHVTRAIRDDTVLVEVVTAGEPSPVSLVSGIAWELVRSTIEKVYPGTIVTPYVQNGATDSRHFTGISRGVYRFTPFELTTEQRETLHAKNERMHVATYLRGIEFYKSLIASL</sequence>
<accession>A0A2C8ZWR0</accession>
<dbReference type="Gene3D" id="1.10.150.900">
    <property type="match status" value="1"/>
</dbReference>
<keyword evidence="3" id="KW-0479">Metal-binding</keyword>
<dbReference type="InterPro" id="IPR001261">
    <property type="entry name" value="ArgE/DapE_CS"/>
</dbReference>
<evidence type="ECO:0000256" key="2">
    <source>
        <dbReference type="ARBA" id="ARBA00022670"/>
    </source>
</evidence>
<dbReference type="GO" id="GO:0006508">
    <property type="term" value="P:proteolysis"/>
    <property type="evidence" value="ECO:0007669"/>
    <property type="project" value="UniProtKB-KW"/>
</dbReference>
<dbReference type="EMBL" id="OCST01000004">
    <property type="protein sequence ID" value="SOE70238.1"/>
    <property type="molecule type" value="Genomic_DNA"/>
</dbReference>
<dbReference type="SUPFAM" id="SSF53187">
    <property type="entry name" value="Zn-dependent exopeptidases"/>
    <property type="match status" value="1"/>
</dbReference>
<dbReference type="PANTHER" id="PTHR45962">
    <property type="entry name" value="N-FATTY-ACYL-AMINO ACID SYNTHASE/HYDROLASE PM20D1"/>
    <property type="match status" value="1"/>
</dbReference>
<dbReference type="Gene3D" id="3.40.630.10">
    <property type="entry name" value="Zn peptidases"/>
    <property type="match status" value="1"/>
</dbReference>
<evidence type="ECO:0000256" key="3">
    <source>
        <dbReference type="ARBA" id="ARBA00022723"/>
    </source>
</evidence>
<dbReference type="AlphaFoldDB" id="A0A2C8ZWR0"/>
<reference evidence="7 8" key="1">
    <citation type="submission" date="2017-09" db="EMBL/GenBank/DDBJ databases">
        <authorList>
            <person name="Ehlers B."/>
            <person name="Leendertz F.H."/>
        </authorList>
    </citation>
    <scope>NUCLEOTIDE SEQUENCE [LARGE SCALE GENOMIC DNA]</scope>
    <source>
        <strain evidence="7 8">CGMCC 1.05381</strain>
    </source>
</reference>
<proteinExistence type="inferred from homology"/>
<keyword evidence="7" id="KW-0121">Carboxypeptidase</keyword>
<dbReference type="SUPFAM" id="SSF55031">
    <property type="entry name" value="Bacterial exopeptidase dimerisation domain"/>
    <property type="match status" value="1"/>
</dbReference>
<dbReference type="RefSeq" id="WP_097061240.1">
    <property type="nucleotide sequence ID" value="NZ_BMLC01000003.1"/>
</dbReference>
<dbReference type="Pfam" id="PF07687">
    <property type="entry name" value="M20_dimer"/>
    <property type="match status" value="1"/>
</dbReference>
<keyword evidence="4" id="KW-0378">Hydrolase</keyword>
<dbReference type="PROSITE" id="PS00759">
    <property type="entry name" value="ARGE_DAPE_CPG2_2"/>
    <property type="match status" value="1"/>
</dbReference>
<name>A0A2C8ZWR0_9MICO</name>
<dbReference type="InterPro" id="IPR011650">
    <property type="entry name" value="Peptidase_M20_dimer"/>
</dbReference>
<dbReference type="Proteomes" id="UP000219440">
    <property type="component" value="Unassembled WGS sequence"/>
</dbReference>
<dbReference type="OrthoDB" id="3665926at2"/>
<keyword evidence="2" id="KW-0645">Protease</keyword>
<dbReference type="InterPro" id="IPR036264">
    <property type="entry name" value="Bact_exopeptidase_dim_dom"/>
</dbReference>
<comment type="similarity">
    <text evidence="1">Belongs to the peptidase M20A family.</text>
</comment>